<evidence type="ECO:0000256" key="2">
    <source>
        <dbReference type="ARBA" id="ARBA00023125"/>
    </source>
</evidence>
<proteinExistence type="predicted"/>
<dbReference type="SUPFAM" id="SSF48498">
    <property type="entry name" value="Tetracyclin repressor-like, C-terminal domain"/>
    <property type="match status" value="1"/>
</dbReference>
<dbReference type="PRINTS" id="PR00455">
    <property type="entry name" value="HTHTETR"/>
</dbReference>
<feature type="DNA-binding region" description="H-T-H motif" evidence="3">
    <location>
        <begin position="28"/>
        <end position="47"/>
    </location>
</feature>
<gene>
    <name evidence="5" type="ORF">OSO01_29740</name>
</gene>
<sequence>MAKTANKKELILESAYDIFKEKGLEDTRVSQIVKNAGIAQGTFYLYYNSKMDVLPDLAQQIISNYTQYLTEHGDVKAGLDINLRLAIDRIFEVNQEDRTIPSIVYAGITRSGDVDKWKVIYRPLYDLIADYLEAAKENGEIREDINSSYYSEFVISLIESTARGLILFQHTSEEVEKYKEELSSFILNAVSWAPVKVV</sequence>
<dbReference type="RefSeq" id="WP_186813670.1">
    <property type="nucleotide sequence ID" value="NZ_BJYM01000012.1"/>
</dbReference>
<keyword evidence="2 3" id="KW-0238">DNA-binding</keyword>
<reference evidence="5 6" key="1">
    <citation type="submission" date="2019-07" db="EMBL/GenBank/DDBJ databases">
        <title>Whole genome shotgun sequence of Oceanobacillus sojae NBRC 105379.</title>
        <authorList>
            <person name="Hosoyama A."/>
            <person name="Uohara A."/>
            <person name="Ohji S."/>
            <person name="Ichikawa N."/>
        </authorList>
    </citation>
    <scope>NUCLEOTIDE SEQUENCE [LARGE SCALE GENOMIC DNA]</scope>
    <source>
        <strain evidence="5 6">NBRC 105379</strain>
    </source>
</reference>
<dbReference type="InterPro" id="IPR041603">
    <property type="entry name" value="YvdT_C"/>
</dbReference>
<accession>A0A511ZLB6</accession>
<feature type="domain" description="HTH tetR-type" evidence="4">
    <location>
        <begin position="5"/>
        <end position="65"/>
    </location>
</feature>
<dbReference type="AlphaFoldDB" id="A0A511ZLB6"/>
<evidence type="ECO:0000313" key="6">
    <source>
        <dbReference type="Proteomes" id="UP000321558"/>
    </source>
</evidence>
<dbReference type="PANTHER" id="PTHR43479">
    <property type="entry name" value="ACREF/ENVCD OPERON REPRESSOR-RELATED"/>
    <property type="match status" value="1"/>
</dbReference>
<protein>
    <submittedName>
        <fullName evidence="5">TetR family transcriptional regulator</fullName>
    </submittedName>
</protein>
<organism evidence="5 6">
    <name type="scientific">Oceanobacillus sojae</name>
    <dbReference type="NCBI Taxonomy" id="582851"/>
    <lineage>
        <taxon>Bacteria</taxon>
        <taxon>Bacillati</taxon>
        <taxon>Bacillota</taxon>
        <taxon>Bacilli</taxon>
        <taxon>Bacillales</taxon>
        <taxon>Bacillaceae</taxon>
        <taxon>Oceanobacillus</taxon>
    </lineage>
</organism>
<dbReference type="Gene3D" id="1.10.357.10">
    <property type="entry name" value="Tetracycline Repressor, domain 2"/>
    <property type="match status" value="1"/>
</dbReference>
<dbReference type="PANTHER" id="PTHR43479:SF8">
    <property type="entry name" value="TRANSCRIPTIONAL REGULATOR, TETR FAMILY"/>
    <property type="match status" value="1"/>
</dbReference>
<evidence type="ECO:0000256" key="3">
    <source>
        <dbReference type="PROSITE-ProRule" id="PRU00335"/>
    </source>
</evidence>
<dbReference type="EMBL" id="BJYM01000012">
    <property type="protein sequence ID" value="GEN88235.1"/>
    <property type="molecule type" value="Genomic_DNA"/>
</dbReference>
<dbReference type="STRING" id="582851.GCA_900162665_03807"/>
<keyword evidence="1" id="KW-0678">Repressor</keyword>
<evidence type="ECO:0000256" key="1">
    <source>
        <dbReference type="ARBA" id="ARBA00022491"/>
    </source>
</evidence>
<evidence type="ECO:0000313" key="5">
    <source>
        <dbReference type="EMBL" id="GEN88235.1"/>
    </source>
</evidence>
<dbReference type="InterPro" id="IPR001647">
    <property type="entry name" value="HTH_TetR"/>
</dbReference>
<dbReference type="InterPro" id="IPR036271">
    <property type="entry name" value="Tet_transcr_reg_TetR-rel_C_sf"/>
</dbReference>
<dbReference type="InterPro" id="IPR009057">
    <property type="entry name" value="Homeodomain-like_sf"/>
</dbReference>
<comment type="caution">
    <text evidence="5">The sequence shown here is derived from an EMBL/GenBank/DDBJ whole genome shotgun (WGS) entry which is preliminary data.</text>
</comment>
<dbReference type="Pfam" id="PF00440">
    <property type="entry name" value="TetR_N"/>
    <property type="match status" value="1"/>
</dbReference>
<dbReference type="Proteomes" id="UP000321558">
    <property type="component" value="Unassembled WGS sequence"/>
</dbReference>
<dbReference type="GO" id="GO:0003677">
    <property type="term" value="F:DNA binding"/>
    <property type="evidence" value="ECO:0007669"/>
    <property type="project" value="UniProtKB-UniRule"/>
</dbReference>
<keyword evidence="6" id="KW-1185">Reference proteome</keyword>
<evidence type="ECO:0000259" key="4">
    <source>
        <dbReference type="PROSITE" id="PS50977"/>
    </source>
</evidence>
<dbReference type="InterPro" id="IPR050624">
    <property type="entry name" value="HTH-type_Tx_Regulator"/>
</dbReference>
<dbReference type="PROSITE" id="PS50977">
    <property type="entry name" value="HTH_TETR_2"/>
    <property type="match status" value="1"/>
</dbReference>
<dbReference type="SUPFAM" id="SSF46689">
    <property type="entry name" value="Homeodomain-like"/>
    <property type="match status" value="1"/>
</dbReference>
<dbReference type="Pfam" id="PF17934">
    <property type="entry name" value="TetR_C_26"/>
    <property type="match status" value="1"/>
</dbReference>
<name>A0A511ZLB6_9BACI</name>